<dbReference type="GO" id="GO:0005829">
    <property type="term" value="C:cytosol"/>
    <property type="evidence" value="ECO:0007669"/>
    <property type="project" value="TreeGrafter"/>
</dbReference>
<dbReference type="EMBL" id="AWSC01000013">
    <property type="protein sequence ID" value="ERH17741.1"/>
    <property type="molecule type" value="Genomic_DNA"/>
</dbReference>
<accession>U1Q5E6</accession>
<name>U1Q5E6_9ACTO</name>
<dbReference type="HOGENOM" id="CLU_169550_1_0_11"/>
<feature type="domain" description="Luciferase-like" evidence="1">
    <location>
        <begin position="4"/>
        <end position="55"/>
    </location>
</feature>
<dbReference type="PANTHER" id="PTHR30137">
    <property type="entry name" value="LUCIFERASE-LIKE MONOOXYGENASE"/>
    <property type="match status" value="1"/>
</dbReference>
<dbReference type="InterPro" id="IPR050766">
    <property type="entry name" value="Bact_Lucif_Oxidored"/>
</dbReference>
<reference evidence="2 3" key="1">
    <citation type="submission" date="2013-08" db="EMBL/GenBank/DDBJ databases">
        <authorList>
            <person name="Weinstock G."/>
            <person name="Sodergren E."/>
            <person name="Wylie T."/>
            <person name="Fulton L."/>
            <person name="Fulton R."/>
            <person name="Fronick C."/>
            <person name="O'Laughlin M."/>
            <person name="Godfrey J."/>
            <person name="Miner T."/>
            <person name="Herter B."/>
            <person name="Appelbaum E."/>
            <person name="Cordes M."/>
            <person name="Lek S."/>
            <person name="Wollam A."/>
            <person name="Pepin K.H."/>
            <person name="Palsikar V.B."/>
            <person name="Mitreva M."/>
            <person name="Wilson R.K."/>
        </authorList>
    </citation>
    <scope>NUCLEOTIDE SEQUENCE [LARGE SCALE GENOMIC DNA]</scope>
    <source>
        <strain evidence="2 3">F0530</strain>
    </source>
</reference>
<dbReference type="SUPFAM" id="SSF51679">
    <property type="entry name" value="Bacterial luciferase-like"/>
    <property type="match status" value="1"/>
</dbReference>
<proteinExistence type="predicted"/>
<evidence type="ECO:0000313" key="3">
    <source>
        <dbReference type="Proteomes" id="UP000016481"/>
    </source>
</evidence>
<evidence type="ECO:0000259" key="1">
    <source>
        <dbReference type="Pfam" id="PF00296"/>
    </source>
</evidence>
<dbReference type="InterPro" id="IPR011251">
    <property type="entry name" value="Luciferase-like_dom"/>
</dbReference>
<gene>
    <name evidence="2" type="ORF">HMPREF1978_00405</name>
</gene>
<dbReference type="AlphaFoldDB" id="U1Q5E6"/>
<evidence type="ECO:0000313" key="2">
    <source>
        <dbReference type="EMBL" id="ERH17741.1"/>
    </source>
</evidence>
<comment type="caution">
    <text evidence="2">The sequence shown here is derived from an EMBL/GenBank/DDBJ whole genome shotgun (WGS) entry which is preliminary data.</text>
</comment>
<dbReference type="GO" id="GO:0016705">
    <property type="term" value="F:oxidoreductase activity, acting on paired donors, with incorporation or reduction of molecular oxygen"/>
    <property type="evidence" value="ECO:0007669"/>
    <property type="project" value="InterPro"/>
</dbReference>
<sequence>MKKQAIDLAQGAEQLGIDGAYVRVHHFARQQASPFPLLAAMGARTSKIELGTGVVDMR</sequence>
<organism evidence="2 3">
    <name type="scientific">Actinomyces graevenitzii F0530</name>
    <dbReference type="NCBI Taxonomy" id="1321817"/>
    <lineage>
        <taxon>Bacteria</taxon>
        <taxon>Bacillati</taxon>
        <taxon>Actinomycetota</taxon>
        <taxon>Actinomycetes</taxon>
        <taxon>Actinomycetales</taxon>
        <taxon>Actinomycetaceae</taxon>
        <taxon>Actinomyces</taxon>
    </lineage>
</organism>
<protein>
    <recommendedName>
        <fullName evidence="1">Luciferase-like domain-containing protein</fullName>
    </recommendedName>
</protein>
<dbReference type="InterPro" id="IPR036661">
    <property type="entry name" value="Luciferase-like_sf"/>
</dbReference>
<dbReference type="Proteomes" id="UP000016481">
    <property type="component" value="Unassembled WGS sequence"/>
</dbReference>
<dbReference type="PANTHER" id="PTHR30137:SF15">
    <property type="entry name" value="BLL6902 PROTEIN"/>
    <property type="match status" value="1"/>
</dbReference>
<dbReference type="Gene3D" id="3.20.20.30">
    <property type="entry name" value="Luciferase-like domain"/>
    <property type="match status" value="1"/>
</dbReference>
<dbReference type="Pfam" id="PF00296">
    <property type="entry name" value="Bac_luciferase"/>
    <property type="match status" value="1"/>
</dbReference>
<dbReference type="PATRIC" id="fig|1321817.3.peg.346"/>